<feature type="transmembrane region" description="Helical" evidence="6">
    <location>
        <begin position="162"/>
        <end position="182"/>
    </location>
</feature>
<reference evidence="8" key="1">
    <citation type="journal article" date="2020" name="Stud. Mycol.">
        <title>101 Dothideomycetes genomes: a test case for predicting lifestyles and emergence of pathogens.</title>
        <authorList>
            <person name="Haridas S."/>
            <person name="Albert R."/>
            <person name="Binder M."/>
            <person name="Bloem J."/>
            <person name="Labutti K."/>
            <person name="Salamov A."/>
            <person name="Andreopoulos B."/>
            <person name="Baker S."/>
            <person name="Barry K."/>
            <person name="Bills G."/>
            <person name="Bluhm B."/>
            <person name="Cannon C."/>
            <person name="Castanera R."/>
            <person name="Culley D."/>
            <person name="Daum C."/>
            <person name="Ezra D."/>
            <person name="Gonzalez J."/>
            <person name="Henrissat B."/>
            <person name="Kuo A."/>
            <person name="Liang C."/>
            <person name="Lipzen A."/>
            <person name="Lutzoni F."/>
            <person name="Magnuson J."/>
            <person name="Mondo S."/>
            <person name="Nolan M."/>
            <person name="Ohm R."/>
            <person name="Pangilinan J."/>
            <person name="Park H.-J."/>
            <person name="Ramirez L."/>
            <person name="Alfaro M."/>
            <person name="Sun H."/>
            <person name="Tritt A."/>
            <person name="Yoshinaga Y."/>
            <person name="Zwiers L.-H."/>
            <person name="Turgeon B."/>
            <person name="Goodwin S."/>
            <person name="Spatafora J."/>
            <person name="Crous P."/>
            <person name="Grigoriev I."/>
        </authorList>
    </citation>
    <scope>NUCLEOTIDE SEQUENCE</scope>
    <source>
        <strain evidence="8">CBS 675.92</strain>
    </source>
</reference>
<evidence type="ECO:0000313" key="8">
    <source>
        <dbReference type="EMBL" id="KAF1953855.1"/>
    </source>
</evidence>
<dbReference type="AlphaFoldDB" id="A0A6A5TMA1"/>
<dbReference type="Pfam" id="PF20684">
    <property type="entry name" value="Fung_rhodopsin"/>
    <property type="match status" value="1"/>
</dbReference>
<evidence type="ECO:0000256" key="1">
    <source>
        <dbReference type="ARBA" id="ARBA00004141"/>
    </source>
</evidence>
<dbReference type="InterPro" id="IPR052337">
    <property type="entry name" value="SAT4-like"/>
</dbReference>
<comment type="similarity">
    <text evidence="5">Belongs to the SAT4 family.</text>
</comment>
<sequence length="272" mass="30475">MTVLCIVAALGSIYYTGIRLASLNIGYGKHLWEIRAVTITRAHLLRMNQLSTLYIVAVGFAKLSVLLLYLRFFQIMMLSRRLIWLGMALTIASPLSFLNIEIVQTTQCVRLDSFNSPSFCTQMPNVVVAQAAKNVFLDFYILVIPLQQVLRLQLETRKKLGIAALFGIGSSACVVSAVRLAFTVMHMHEPDQFWSAILTSELSIVEMNVLIIAPYLLFFPACISTTRPGLSSLRSRLLSRSRLAESEETSIRVDYNHVKGDAIKCRNNKILS</sequence>
<evidence type="ECO:0000256" key="6">
    <source>
        <dbReference type="SAM" id="Phobius"/>
    </source>
</evidence>
<evidence type="ECO:0000256" key="2">
    <source>
        <dbReference type="ARBA" id="ARBA00022692"/>
    </source>
</evidence>
<dbReference type="PANTHER" id="PTHR33048">
    <property type="entry name" value="PTH11-LIKE INTEGRAL MEMBRANE PROTEIN (AFU_ORTHOLOGUE AFUA_5G11245)"/>
    <property type="match status" value="1"/>
</dbReference>
<organism evidence="8 9">
    <name type="scientific">Byssothecium circinans</name>
    <dbReference type="NCBI Taxonomy" id="147558"/>
    <lineage>
        <taxon>Eukaryota</taxon>
        <taxon>Fungi</taxon>
        <taxon>Dikarya</taxon>
        <taxon>Ascomycota</taxon>
        <taxon>Pezizomycotina</taxon>
        <taxon>Dothideomycetes</taxon>
        <taxon>Pleosporomycetidae</taxon>
        <taxon>Pleosporales</taxon>
        <taxon>Massarineae</taxon>
        <taxon>Massarinaceae</taxon>
        <taxon>Byssothecium</taxon>
    </lineage>
</organism>
<proteinExistence type="inferred from homology"/>
<dbReference type="PANTHER" id="PTHR33048:SF160">
    <property type="entry name" value="SAT4 FAMILY MEMBRANE PROTEIN"/>
    <property type="match status" value="1"/>
</dbReference>
<name>A0A6A5TMA1_9PLEO</name>
<keyword evidence="2 6" id="KW-0812">Transmembrane</keyword>
<dbReference type="GO" id="GO:0016020">
    <property type="term" value="C:membrane"/>
    <property type="evidence" value="ECO:0007669"/>
    <property type="project" value="UniProtKB-SubCell"/>
</dbReference>
<evidence type="ECO:0000256" key="5">
    <source>
        <dbReference type="ARBA" id="ARBA00038359"/>
    </source>
</evidence>
<evidence type="ECO:0000259" key="7">
    <source>
        <dbReference type="Pfam" id="PF20684"/>
    </source>
</evidence>
<feature type="domain" description="Rhodopsin" evidence="7">
    <location>
        <begin position="5"/>
        <end position="229"/>
    </location>
</feature>
<feature type="transmembrane region" description="Helical" evidence="6">
    <location>
        <begin position="202"/>
        <end position="226"/>
    </location>
</feature>
<feature type="transmembrane region" description="Helical" evidence="6">
    <location>
        <begin position="82"/>
        <end position="100"/>
    </location>
</feature>
<keyword evidence="9" id="KW-1185">Reference proteome</keyword>
<evidence type="ECO:0000256" key="3">
    <source>
        <dbReference type="ARBA" id="ARBA00022989"/>
    </source>
</evidence>
<protein>
    <recommendedName>
        <fullName evidence="7">Rhodopsin domain-containing protein</fullName>
    </recommendedName>
</protein>
<comment type="subcellular location">
    <subcellularLocation>
        <location evidence="1">Membrane</location>
        <topology evidence="1">Multi-pass membrane protein</topology>
    </subcellularLocation>
</comment>
<dbReference type="InterPro" id="IPR049326">
    <property type="entry name" value="Rhodopsin_dom_fungi"/>
</dbReference>
<evidence type="ECO:0000256" key="4">
    <source>
        <dbReference type="ARBA" id="ARBA00023136"/>
    </source>
</evidence>
<dbReference type="Proteomes" id="UP000800035">
    <property type="component" value="Unassembled WGS sequence"/>
</dbReference>
<feature type="transmembrane region" description="Helical" evidence="6">
    <location>
        <begin position="51"/>
        <end position="70"/>
    </location>
</feature>
<gene>
    <name evidence="8" type="ORF">CC80DRAFT_550778</name>
</gene>
<keyword evidence="4 6" id="KW-0472">Membrane</keyword>
<dbReference type="EMBL" id="ML977001">
    <property type="protein sequence ID" value="KAF1953855.1"/>
    <property type="molecule type" value="Genomic_DNA"/>
</dbReference>
<keyword evidence="3 6" id="KW-1133">Transmembrane helix</keyword>
<evidence type="ECO:0000313" key="9">
    <source>
        <dbReference type="Proteomes" id="UP000800035"/>
    </source>
</evidence>
<accession>A0A6A5TMA1</accession>
<dbReference type="OrthoDB" id="444631at2759"/>